<sequence>MEKEGRRKVLSTLMLMAMITLSLFKIQMRESFGTKWIILMKFRYV</sequence>
<keyword evidence="1" id="KW-0812">Transmembrane</keyword>
<accession>A0A072MZP5</accession>
<dbReference type="PATRIC" id="fig|1137280.3.peg.2230"/>
<evidence type="ECO:0000313" key="3">
    <source>
        <dbReference type="Proteomes" id="UP000035057"/>
    </source>
</evidence>
<comment type="caution">
    <text evidence="2">The sequence shown here is derived from an EMBL/GenBank/DDBJ whole genome shotgun (WGS) entry which is preliminary data.</text>
</comment>
<dbReference type="AlphaFoldDB" id="A0A072MZP5"/>
<evidence type="ECO:0000256" key="1">
    <source>
        <dbReference type="SAM" id="Phobius"/>
    </source>
</evidence>
<evidence type="ECO:0000313" key="2">
    <source>
        <dbReference type="EMBL" id="KEF30472.1"/>
    </source>
</evidence>
<keyword evidence="3" id="KW-1185">Reference proteome</keyword>
<dbReference type="Proteomes" id="UP000035057">
    <property type="component" value="Unassembled WGS sequence"/>
</dbReference>
<feature type="transmembrane region" description="Helical" evidence="1">
    <location>
        <begin position="9"/>
        <end position="26"/>
    </location>
</feature>
<keyword evidence="1" id="KW-0472">Membrane</keyword>
<protein>
    <submittedName>
        <fullName evidence="2">Uncharacterized protein</fullName>
    </submittedName>
</protein>
<dbReference type="EMBL" id="ANIE01000007">
    <property type="protein sequence ID" value="KEF30472.1"/>
    <property type="molecule type" value="Genomic_DNA"/>
</dbReference>
<keyword evidence="1" id="KW-1133">Transmembrane helix</keyword>
<organism evidence="2 3">
    <name type="scientific">Marinobacter nitratireducens</name>
    <dbReference type="NCBI Taxonomy" id="1137280"/>
    <lineage>
        <taxon>Bacteria</taxon>
        <taxon>Pseudomonadati</taxon>
        <taxon>Pseudomonadota</taxon>
        <taxon>Gammaproteobacteria</taxon>
        <taxon>Pseudomonadales</taxon>
        <taxon>Marinobacteraceae</taxon>
        <taxon>Marinobacter</taxon>
    </lineage>
</organism>
<reference evidence="2 3" key="1">
    <citation type="submission" date="2012-12" db="EMBL/GenBank/DDBJ databases">
        <title>Genome assembly of Marinobacter sp. AK21.</title>
        <authorList>
            <person name="Khatri I."/>
            <person name="Kumar R."/>
            <person name="Vaidya B."/>
            <person name="Subramanian S."/>
            <person name="Pinnaka A."/>
        </authorList>
    </citation>
    <scope>NUCLEOTIDE SEQUENCE [LARGE SCALE GENOMIC DNA]</scope>
    <source>
        <strain evidence="2 3">AK21</strain>
    </source>
</reference>
<proteinExistence type="predicted"/>
<name>A0A072MZP5_9GAMM</name>
<gene>
    <name evidence="2" type="ORF">D777_02414</name>
</gene>